<evidence type="ECO:0000313" key="3">
    <source>
        <dbReference type="Proteomes" id="UP001206925"/>
    </source>
</evidence>
<accession>A0AAD5GPR2</accession>
<comment type="caution">
    <text evidence="2">The sequence shown here is derived from an EMBL/GenBank/DDBJ whole genome shotgun (WGS) entry which is preliminary data.</text>
</comment>
<keyword evidence="3" id="KW-1185">Reference proteome</keyword>
<evidence type="ECO:0000256" key="1">
    <source>
        <dbReference type="SAM" id="MobiDB-lite"/>
    </source>
</evidence>
<dbReference type="EMBL" id="JAMZMK010006082">
    <property type="protein sequence ID" value="KAI7750807.1"/>
    <property type="molecule type" value="Genomic_DNA"/>
</dbReference>
<gene>
    <name evidence="2" type="ORF">M8C21_019713</name>
</gene>
<reference evidence="2" key="1">
    <citation type="submission" date="2022-06" db="EMBL/GenBank/DDBJ databases">
        <title>Uncovering the hologenomic basis of an extraordinary plant invasion.</title>
        <authorList>
            <person name="Bieker V.C."/>
            <person name="Martin M.D."/>
            <person name="Gilbert T."/>
            <person name="Hodgins K."/>
            <person name="Battlay P."/>
            <person name="Petersen B."/>
            <person name="Wilson J."/>
        </authorList>
    </citation>
    <scope>NUCLEOTIDE SEQUENCE</scope>
    <source>
        <strain evidence="2">AA19_3_7</strain>
        <tissue evidence="2">Leaf</tissue>
    </source>
</reference>
<evidence type="ECO:0000313" key="2">
    <source>
        <dbReference type="EMBL" id="KAI7750807.1"/>
    </source>
</evidence>
<dbReference type="Proteomes" id="UP001206925">
    <property type="component" value="Unassembled WGS sequence"/>
</dbReference>
<organism evidence="2 3">
    <name type="scientific">Ambrosia artemisiifolia</name>
    <name type="common">Common ragweed</name>
    <dbReference type="NCBI Taxonomy" id="4212"/>
    <lineage>
        <taxon>Eukaryota</taxon>
        <taxon>Viridiplantae</taxon>
        <taxon>Streptophyta</taxon>
        <taxon>Embryophyta</taxon>
        <taxon>Tracheophyta</taxon>
        <taxon>Spermatophyta</taxon>
        <taxon>Magnoliopsida</taxon>
        <taxon>eudicotyledons</taxon>
        <taxon>Gunneridae</taxon>
        <taxon>Pentapetalae</taxon>
        <taxon>asterids</taxon>
        <taxon>campanulids</taxon>
        <taxon>Asterales</taxon>
        <taxon>Asteraceae</taxon>
        <taxon>Asteroideae</taxon>
        <taxon>Heliantheae alliance</taxon>
        <taxon>Heliantheae</taxon>
        <taxon>Ambrosia</taxon>
    </lineage>
</organism>
<name>A0AAD5GPR2_AMBAR</name>
<dbReference type="AlphaFoldDB" id="A0AAD5GPR2"/>
<proteinExistence type="predicted"/>
<feature type="region of interest" description="Disordered" evidence="1">
    <location>
        <begin position="47"/>
        <end position="66"/>
    </location>
</feature>
<sequence>MIVRSDSLIRHPRSIRRPHLIFQSLALRAVMLRNKTNTNRRRIQIAGGRGRGYEQPEVKRRRLRIG</sequence>
<protein>
    <submittedName>
        <fullName evidence="2">Uncharacterized protein</fullName>
    </submittedName>
</protein>